<evidence type="ECO:0000313" key="1">
    <source>
        <dbReference type="EMBL" id="REJ48684.1"/>
    </source>
</evidence>
<protein>
    <submittedName>
        <fullName evidence="1">Uncharacterized protein</fullName>
    </submittedName>
</protein>
<dbReference type="AlphaFoldDB" id="A0A3E0LMM9"/>
<dbReference type="Proteomes" id="UP000257002">
    <property type="component" value="Unassembled WGS sequence"/>
</dbReference>
<comment type="caution">
    <text evidence="1">The sequence shown here is derived from an EMBL/GenBank/DDBJ whole genome shotgun (WGS) entry which is preliminary data.</text>
</comment>
<reference evidence="1 2" key="1">
    <citation type="submission" date="2017-10" db="EMBL/GenBank/DDBJ databases">
        <title>A large-scale comparative metagenomic study reveals the eutrophication-driven functional interactions in six Microcystis-epibionts communities.</title>
        <authorList>
            <person name="Li Q."/>
            <person name="Lin F."/>
        </authorList>
    </citation>
    <scope>NUCLEOTIDE SEQUENCE [LARGE SCALE GENOMIC DNA]</scope>
    <source>
        <strain evidence="1">TW10</strain>
    </source>
</reference>
<sequence length="102" mass="11706">MNQLTTHLNDRLRHHESQKQGEEARNFVLKIAQYSLNAVKLTEKYVMALFTLLRYRQVLLTKGLSPLPMPHSDENCYSAFHVTEVSTSFANKGFKPLAHASF</sequence>
<accession>A0A3E0LMM9</accession>
<organism evidence="1 2">
    <name type="scientific">Microcystis wesenbergii TW10</name>
    <dbReference type="NCBI Taxonomy" id="2060474"/>
    <lineage>
        <taxon>Bacteria</taxon>
        <taxon>Bacillati</taxon>
        <taxon>Cyanobacteriota</taxon>
        <taxon>Cyanophyceae</taxon>
        <taxon>Oscillatoriophycideae</taxon>
        <taxon>Chroococcales</taxon>
        <taxon>Microcystaceae</taxon>
        <taxon>Microcystis</taxon>
    </lineage>
</organism>
<gene>
    <name evidence="1" type="ORF">DWQ51_18525</name>
</gene>
<dbReference type="EMBL" id="QQWD01000025">
    <property type="protein sequence ID" value="REJ48684.1"/>
    <property type="molecule type" value="Genomic_DNA"/>
</dbReference>
<evidence type="ECO:0000313" key="2">
    <source>
        <dbReference type="Proteomes" id="UP000257002"/>
    </source>
</evidence>
<proteinExistence type="predicted"/>
<name>A0A3E0LMM9_9CHRO</name>